<protein>
    <submittedName>
        <fullName evidence="6">Alpha/beta hydrolase</fullName>
    </submittedName>
</protein>
<dbReference type="HOGENOM" id="CLU_032487_0_1_6"/>
<comment type="similarity">
    <text evidence="1">Belongs to the AB hydrolase superfamily. AB hydrolase 4 family.</text>
</comment>
<accession>A0A0B4XJG0</accession>
<dbReference type="PANTHER" id="PTHR10794">
    <property type="entry name" value="ABHYDROLASE DOMAIN-CONTAINING PROTEIN"/>
    <property type="match status" value="1"/>
</dbReference>
<keyword evidence="3 6" id="KW-0378">Hydrolase</keyword>
<feature type="active site" description="Charge relay system" evidence="4">
    <location>
        <position position="297"/>
    </location>
</feature>
<name>A0A0B4XJG0_9GAMM</name>
<dbReference type="InterPro" id="IPR029058">
    <property type="entry name" value="AB_hydrolase_fold"/>
</dbReference>
<evidence type="ECO:0000256" key="4">
    <source>
        <dbReference type="PIRSR" id="PIRSR005211-1"/>
    </source>
</evidence>
<dbReference type="GO" id="GO:0047372">
    <property type="term" value="F:monoacylglycerol lipase activity"/>
    <property type="evidence" value="ECO:0007669"/>
    <property type="project" value="TreeGrafter"/>
</dbReference>
<dbReference type="PIRSF" id="PIRSF005211">
    <property type="entry name" value="Ab_hydro_YheT"/>
    <property type="match status" value="1"/>
</dbReference>
<dbReference type="STRING" id="391936.S7S_00640"/>
<dbReference type="InterPro" id="IPR050960">
    <property type="entry name" value="AB_hydrolase_4_sf"/>
</dbReference>
<evidence type="ECO:0000256" key="1">
    <source>
        <dbReference type="ARBA" id="ARBA00010884"/>
    </source>
</evidence>
<feature type="domain" description="AB hydrolase-1" evidence="5">
    <location>
        <begin position="58"/>
        <end position="301"/>
    </location>
</feature>
<evidence type="ECO:0000313" key="7">
    <source>
        <dbReference type="Proteomes" id="UP000006764"/>
    </source>
</evidence>
<dbReference type="EMBL" id="CP004387">
    <property type="protein sequence ID" value="AJD46552.1"/>
    <property type="molecule type" value="Genomic_DNA"/>
</dbReference>
<keyword evidence="7" id="KW-1185">Reference proteome</keyword>
<dbReference type="InterPro" id="IPR000952">
    <property type="entry name" value="AB_hydrolase_4_CS"/>
</dbReference>
<dbReference type="AlphaFoldDB" id="A0A0B4XJG0"/>
<sequence length="330" mass="36201">MRFSPHPLIRSPHLQTLWGPLMRRHAPLARREERVTLRDGDHLWLVWAGPAPAPGQTRVLILHGLSGSADSHYARGLQAHLATLGLPSVVMNARGTGTRPNNLARGYHAGETDDVADVLAHLHQADPEASIPMVGYSVGGSRLLNYLADETPAYVPAAVAVSVPLLLGPCSERLEQGFSKVYRRKLIDELMTQLRLKQAHLHQLAPEEAERLRALGPLEGVGSFRDFDNRFVAPLHGFADADDYYQRASAGPKLARVRTPTLVIHALDDPFMVPEVLPSPDQIGEAVTLDVQPHGGHVGFVGGSARQPEYWLERRIPAFFADQKVAGFSR</sequence>
<dbReference type="RefSeq" id="WP_008739159.1">
    <property type="nucleotide sequence ID" value="NZ_CP004387.1"/>
</dbReference>
<dbReference type="SUPFAM" id="SSF53474">
    <property type="entry name" value="alpha/beta-Hydrolases"/>
    <property type="match status" value="1"/>
</dbReference>
<dbReference type="PROSITE" id="PS01133">
    <property type="entry name" value="UPF0017"/>
    <property type="match status" value="1"/>
</dbReference>
<organism evidence="6 7">
    <name type="scientific">Isoalcanivorax pacificus W11-5</name>
    <dbReference type="NCBI Taxonomy" id="391936"/>
    <lineage>
        <taxon>Bacteria</taxon>
        <taxon>Pseudomonadati</taxon>
        <taxon>Pseudomonadota</taxon>
        <taxon>Gammaproteobacteria</taxon>
        <taxon>Oceanospirillales</taxon>
        <taxon>Alcanivoracaceae</taxon>
        <taxon>Isoalcanivorax</taxon>
    </lineage>
</organism>
<dbReference type="Proteomes" id="UP000006764">
    <property type="component" value="Chromosome"/>
</dbReference>
<proteinExistence type="inferred from homology"/>
<evidence type="ECO:0000256" key="3">
    <source>
        <dbReference type="ARBA" id="ARBA00022801"/>
    </source>
</evidence>
<dbReference type="OrthoDB" id="332676at2"/>
<evidence type="ECO:0000313" key="6">
    <source>
        <dbReference type="EMBL" id="AJD46552.1"/>
    </source>
</evidence>
<dbReference type="Pfam" id="PF00561">
    <property type="entry name" value="Abhydrolase_1"/>
    <property type="match status" value="1"/>
</dbReference>
<feature type="active site" description="Charge relay system" evidence="4">
    <location>
        <position position="269"/>
    </location>
</feature>
<dbReference type="InterPro" id="IPR012020">
    <property type="entry name" value="ABHD4"/>
</dbReference>
<dbReference type="NCBIfam" id="NF008218">
    <property type="entry name" value="PRK10985.1"/>
    <property type="match status" value="1"/>
</dbReference>
<reference evidence="6 7" key="1">
    <citation type="journal article" date="2012" name="J. Bacteriol.">
        <title>Genome sequence of an alkane-degrading bacterium, Alcanivorax pacificus type strain W11-5, isolated from deep sea sediment.</title>
        <authorList>
            <person name="Lai Q."/>
            <person name="Shao Z."/>
        </authorList>
    </citation>
    <scope>NUCLEOTIDE SEQUENCE [LARGE SCALE GENOMIC DNA]</scope>
    <source>
        <strain evidence="6 7">W11-5</strain>
    </source>
</reference>
<evidence type="ECO:0000256" key="2">
    <source>
        <dbReference type="ARBA" id="ARBA00022487"/>
    </source>
</evidence>
<gene>
    <name evidence="6" type="ORF">S7S_00640</name>
</gene>
<keyword evidence="2" id="KW-0719">Serine esterase</keyword>
<evidence type="ECO:0000259" key="5">
    <source>
        <dbReference type="Pfam" id="PF00561"/>
    </source>
</evidence>
<dbReference type="PANTHER" id="PTHR10794:SF94">
    <property type="entry name" value="ESTERASE YHET-RELATED"/>
    <property type="match status" value="1"/>
</dbReference>
<dbReference type="GO" id="GO:0034338">
    <property type="term" value="F:short-chain carboxylesterase activity"/>
    <property type="evidence" value="ECO:0007669"/>
    <property type="project" value="TreeGrafter"/>
</dbReference>
<dbReference type="InterPro" id="IPR000073">
    <property type="entry name" value="AB_hydrolase_1"/>
</dbReference>
<dbReference type="Gene3D" id="3.40.50.1820">
    <property type="entry name" value="alpha/beta hydrolase"/>
    <property type="match status" value="1"/>
</dbReference>
<feature type="active site" description="Charge relay system" evidence="4">
    <location>
        <position position="137"/>
    </location>
</feature>
<dbReference type="KEGG" id="apac:S7S_00640"/>